<feature type="compositionally biased region" description="Pro residues" evidence="1">
    <location>
        <begin position="12"/>
        <end position="21"/>
    </location>
</feature>
<feature type="region of interest" description="Disordered" evidence="1">
    <location>
        <begin position="1"/>
        <end position="38"/>
    </location>
</feature>
<accession>A0A9Q0IB72</accession>
<keyword evidence="3" id="KW-1185">Reference proteome</keyword>
<protein>
    <submittedName>
        <fullName evidence="2">Uncharacterized protein</fullName>
    </submittedName>
</protein>
<dbReference type="AlphaFoldDB" id="A0A9Q0IB72"/>
<reference evidence="2" key="1">
    <citation type="submission" date="2022-07" db="EMBL/GenBank/DDBJ databases">
        <title>Chromosome-level genome of Muraenolepis orangiensis.</title>
        <authorList>
            <person name="Kim J."/>
        </authorList>
    </citation>
    <scope>NUCLEOTIDE SEQUENCE</scope>
    <source>
        <strain evidence="2">KU_S4_2022</strain>
        <tissue evidence="2">Muscle</tissue>
    </source>
</reference>
<dbReference type="Proteomes" id="UP001148018">
    <property type="component" value="Unassembled WGS sequence"/>
</dbReference>
<evidence type="ECO:0000313" key="3">
    <source>
        <dbReference type="Proteomes" id="UP001148018"/>
    </source>
</evidence>
<dbReference type="EMBL" id="JANIIK010000113">
    <property type="protein sequence ID" value="KAJ3591508.1"/>
    <property type="molecule type" value="Genomic_DNA"/>
</dbReference>
<proteinExistence type="predicted"/>
<comment type="caution">
    <text evidence="2">The sequence shown here is derived from an EMBL/GenBank/DDBJ whole genome shotgun (WGS) entry which is preliminary data.</text>
</comment>
<name>A0A9Q0IB72_9TELE</name>
<evidence type="ECO:0000256" key="1">
    <source>
        <dbReference type="SAM" id="MobiDB-lite"/>
    </source>
</evidence>
<gene>
    <name evidence="2" type="ORF">NHX12_006642</name>
</gene>
<sequence>MRKQGMTFPLPSRVPPPPPPGGGGHDRRRARPAERRDVPFGFTQRALLRLTGKVLSLNRRRSANRLSALTFKTSLSAFPLSRFSRASSYTLIATLGPRKGREAGTACSSRS</sequence>
<evidence type="ECO:0000313" key="2">
    <source>
        <dbReference type="EMBL" id="KAJ3591508.1"/>
    </source>
</evidence>
<organism evidence="2 3">
    <name type="scientific">Muraenolepis orangiensis</name>
    <name type="common">Patagonian moray cod</name>
    <dbReference type="NCBI Taxonomy" id="630683"/>
    <lineage>
        <taxon>Eukaryota</taxon>
        <taxon>Metazoa</taxon>
        <taxon>Chordata</taxon>
        <taxon>Craniata</taxon>
        <taxon>Vertebrata</taxon>
        <taxon>Euteleostomi</taxon>
        <taxon>Actinopterygii</taxon>
        <taxon>Neopterygii</taxon>
        <taxon>Teleostei</taxon>
        <taxon>Neoteleostei</taxon>
        <taxon>Acanthomorphata</taxon>
        <taxon>Zeiogadaria</taxon>
        <taxon>Gadariae</taxon>
        <taxon>Gadiformes</taxon>
        <taxon>Muraenolepidoidei</taxon>
        <taxon>Muraenolepididae</taxon>
        <taxon>Muraenolepis</taxon>
    </lineage>
</organism>